<dbReference type="PANTHER" id="PTHR30290:SF32">
    <property type="entry name" value="GLUTATHIONE-BINDING PROTEIN GSIB"/>
    <property type="match status" value="1"/>
</dbReference>
<dbReference type="Gene3D" id="3.40.190.10">
    <property type="entry name" value="Periplasmic binding protein-like II"/>
    <property type="match status" value="1"/>
</dbReference>
<dbReference type="InterPro" id="IPR039424">
    <property type="entry name" value="SBP_5"/>
</dbReference>
<sequence length="530" mass="58617">MKSKVLSLLFLFVCIVLVACGGADDTASDSENVGEGSNDVTTTQSERSIVIAVAQNFLSMDPQNTGDANSRTAQRSMFEGLLGLDKDGNIITVLAEDYEISDSGLEYTFQLREGVTFHDGTPFNAEVAKANIDRMANQDNGIRANRSFEFVDETVVVNDYEIKVILSQPYSSMLDKFATSQMISGESLKLSDDEISKNPIGTGPFKFVSWDQGSSLVVEAFEDYWEEGLPKVAGVEYRPTPENGTRLALLKTGEADFIFPYPEQNLAEADSTDDFTVELTPSTIQNYVTMNTNKEPFNDPKVRQAINHAIDNEAFINVVKSGLGNPLDSIITKQTKHYEPQGLYEYDPEKAKELLAEAGYEDGFNTTIWGNTSSDNMRGMQFIQQQLSVVGIEVEVMSMEEGTLSEKIYGVEDPDEAEVDMWYVTWAASPSDTDHAIRPLFSSQMFPPSGANSAYYVNEEVTEWINQARTSADEAEQVELYQKIQEQIYADAPWIFLAEGVVSGGKRAEVDGIYNLSSGAVEVREAEIKP</sequence>
<dbReference type="CDD" id="cd08499">
    <property type="entry name" value="PBP2_Ylib_like"/>
    <property type="match status" value="1"/>
</dbReference>
<evidence type="ECO:0000256" key="7">
    <source>
        <dbReference type="ARBA" id="ARBA00022764"/>
    </source>
</evidence>
<dbReference type="PANTHER" id="PTHR30290">
    <property type="entry name" value="PERIPLASMIC BINDING COMPONENT OF ABC TRANSPORTER"/>
    <property type="match status" value="1"/>
</dbReference>
<reference evidence="11 13" key="2">
    <citation type="submission" date="2014-01" db="EMBL/GenBank/DDBJ databases">
        <title>Draft genome sequencing of Bacillus alcalophilus CGMCC 1.3604.</title>
        <authorList>
            <person name="Yang J."/>
            <person name="Diao L."/>
            <person name="Yang S."/>
        </authorList>
    </citation>
    <scope>NUCLEOTIDE SEQUENCE [LARGE SCALE GENOMIC DNA]</scope>
    <source>
        <strain evidence="11 13">CGMCC 1.3604</strain>
    </source>
</reference>
<dbReference type="EMBL" id="ALPT02000007">
    <property type="protein sequence ID" value="KGA98627.1"/>
    <property type="molecule type" value="Genomic_DNA"/>
</dbReference>
<evidence type="ECO:0000313" key="10">
    <source>
        <dbReference type="EMBL" id="KGA98627.1"/>
    </source>
</evidence>
<keyword evidence="7" id="KW-0574">Periplasm</keyword>
<accession>A0A094YYK6</accession>
<evidence type="ECO:0000256" key="3">
    <source>
        <dbReference type="ARBA" id="ARBA00005695"/>
    </source>
</evidence>
<evidence type="ECO:0000313" key="12">
    <source>
        <dbReference type="Proteomes" id="UP000002754"/>
    </source>
</evidence>
<dbReference type="STRING" id="1218173.BALCAV_0203085"/>
<dbReference type="GO" id="GO:0042938">
    <property type="term" value="P:dipeptide transport"/>
    <property type="evidence" value="ECO:0007669"/>
    <property type="project" value="TreeGrafter"/>
</dbReference>
<dbReference type="GO" id="GO:0030288">
    <property type="term" value="C:outer membrane-bounded periplasmic space"/>
    <property type="evidence" value="ECO:0007669"/>
    <property type="project" value="TreeGrafter"/>
</dbReference>
<dbReference type="Pfam" id="PF00496">
    <property type="entry name" value="SBP_bac_5"/>
    <property type="match status" value="1"/>
</dbReference>
<evidence type="ECO:0000256" key="4">
    <source>
        <dbReference type="ARBA" id="ARBA00017393"/>
    </source>
</evidence>
<comment type="caution">
    <text evidence="10">The sequence shown here is derived from an EMBL/GenBank/DDBJ whole genome shotgun (WGS) entry which is preliminary data.</text>
</comment>
<evidence type="ECO:0000256" key="6">
    <source>
        <dbReference type="ARBA" id="ARBA00022729"/>
    </source>
</evidence>
<evidence type="ECO:0000256" key="2">
    <source>
        <dbReference type="ARBA" id="ARBA00004418"/>
    </source>
</evidence>
<proteinExistence type="inferred from homology"/>
<comment type="subcellular location">
    <subcellularLocation>
        <location evidence="2">Periplasm</location>
    </subcellularLocation>
</comment>
<feature type="signal peptide" evidence="8">
    <location>
        <begin position="1"/>
        <end position="19"/>
    </location>
</feature>
<evidence type="ECO:0000259" key="9">
    <source>
        <dbReference type="Pfam" id="PF00496"/>
    </source>
</evidence>
<dbReference type="OrthoDB" id="9796817at2"/>
<dbReference type="EMBL" id="JALP01000040">
    <property type="protein sequence ID" value="THG91862.1"/>
    <property type="molecule type" value="Genomic_DNA"/>
</dbReference>
<feature type="domain" description="Solute-binding protein family 5" evidence="9">
    <location>
        <begin position="90"/>
        <end position="444"/>
    </location>
</feature>
<dbReference type="RefSeq" id="WP_040323455.1">
    <property type="nucleotide sequence ID" value="NZ_ALPT02000007.1"/>
</dbReference>
<dbReference type="SUPFAM" id="SSF53850">
    <property type="entry name" value="Periplasmic binding protein-like II"/>
    <property type="match status" value="1"/>
</dbReference>
<protein>
    <recommendedName>
        <fullName evidence="4">Glutathione-binding protein GsiB</fullName>
    </recommendedName>
</protein>
<dbReference type="Proteomes" id="UP000297014">
    <property type="component" value="Unassembled WGS sequence"/>
</dbReference>
<organism evidence="10 12">
    <name type="scientific">Alkalihalobacillus alcalophilus ATCC 27647 = CGMCC 1.3604</name>
    <dbReference type="NCBI Taxonomy" id="1218173"/>
    <lineage>
        <taxon>Bacteria</taxon>
        <taxon>Bacillati</taxon>
        <taxon>Bacillota</taxon>
        <taxon>Bacilli</taxon>
        <taxon>Bacillales</taxon>
        <taxon>Bacillaceae</taxon>
        <taxon>Alkalihalobacillus</taxon>
    </lineage>
</organism>
<evidence type="ECO:0000256" key="1">
    <source>
        <dbReference type="ARBA" id="ARBA00003489"/>
    </source>
</evidence>
<dbReference type="GO" id="GO:0043190">
    <property type="term" value="C:ATP-binding cassette (ABC) transporter complex"/>
    <property type="evidence" value="ECO:0007669"/>
    <property type="project" value="InterPro"/>
</dbReference>
<evidence type="ECO:0000256" key="5">
    <source>
        <dbReference type="ARBA" id="ARBA00022448"/>
    </source>
</evidence>
<dbReference type="PROSITE" id="PS51257">
    <property type="entry name" value="PROKAR_LIPOPROTEIN"/>
    <property type="match status" value="1"/>
</dbReference>
<reference evidence="10 12" key="1">
    <citation type="journal article" date="2014" name="Genome Announc.">
        <title>Draft Genome Sequence of Bacillus alcalophilus AV1934, a Classic Alkaliphile Isolated from Human Feces in 1934.</title>
        <authorList>
            <person name="Attie O."/>
            <person name="Jayaprakash A."/>
            <person name="Shah H."/>
            <person name="Paulsen I.T."/>
            <person name="Morino M."/>
            <person name="Takahashi Y."/>
            <person name="Narumi I."/>
            <person name="Sachidanandam R."/>
            <person name="Satoh K."/>
            <person name="Ito M."/>
            <person name="Krulwich T.A."/>
        </authorList>
    </citation>
    <scope>NUCLEOTIDE SEQUENCE [LARGE SCALE GENOMIC DNA]</scope>
    <source>
        <strain evidence="10 12">AV1934</strain>
    </source>
</reference>
<name>A0A094YYK6_ALKAL</name>
<evidence type="ECO:0000313" key="11">
    <source>
        <dbReference type="EMBL" id="THG91862.1"/>
    </source>
</evidence>
<keyword evidence="6 8" id="KW-0732">Signal</keyword>
<dbReference type="GO" id="GO:1904680">
    <property type="term" value="F:peptide transmembrane transporter activity"/>
    <property type="evidence" value="ECO:0007669"/>
    <property type="project" value="TreeGrafter"/>
</dbReference>
<evidence type="ECO:0000256" key="8">
    <source>
        <dbReference type="SAM" id="SignalP"/>
    </source>
</evidence>
<dbReference type="Gene3D" id="3.10.105.10">
    <property type="entry name" value="Dipeptide-binding Protein, Domain 3"/>
    <property type="match status" value="1"/>
</dbReference>
<comment type="function">
    <text evidence="1">Part of the ABC transporter complex GsiABCD involved in glutathione import. Binds glutathione.</text>
</comment>
<dbReference type="InterPro" id="IPR000914">
    <property type="entry name" value="SBP_5_dom"/>
</dbReference>
<feature type="chain" id="PRO_5038207428" description="Glutathione-binding protein GsiB" evidence="8">
    <location>
        <begin position="20"/>
        <end position="530"/>
    </location>
</feature>
<dbReference type="InterPro" id="IPR030678">
    <property type="entry name" value="Peptide/Ni-bd"/>
</dbReference>
<evidence type="ECO:0000313" key="13">
    <source>
        <dbReference type="Proteomes" id="UP000297014"/>
    </source>
</evidence>
<comment type="similarity">
    <text evidence="3">Belongs to the bacterial solute-binding protein 5 family.</text>
</comment>
<dbReference type="PIRSF" id="PIRSF002741">
    <property type="entry name" value="MppA"/>
    <property type="match status" value="1"/>
</dbReference>
<keyword evidence="5" id="KW-0813">Transport</keyword>
<dbReference type="eggNOG" id="COG0747">
    <property type="taxonomic scope" value="Bacteria"/>
</dbReference>
<dbReference type="Gene3D" id="3.90.76.10">
    <property type="entry name" value="Dipeptide-binding Protein, Domain 1"/>
    <property type="match status" value="1"/>
</dbReference>
<dbReference type="AlphaFoldDB" id="A0A094YYK6"/>
<dbReference type="Proteomes" id="UP000002754">
    <property type="component" value="Unassembled WGS sequence"/>
</dbReference>
<gene>
    <name evidence="11" type="ORF">AJ85_01155</name>
    <name evidence="10" type="ORF">BALCAV_0203085</name>
</gene>
<keyword evidence="12" id="KW-1185">Reference proteome</keyword>